<keyword evidence="6" id="KW-0406">Ion transport</keyword>
<feature type="transmembrane region" description="Helical" evidence="8">
    <location>
        <begin position="193"/>
        <end position="210"/>
    </location>
</feature>
<dbReference type="InterPro" id="IPR050681">
    <property type="entry name" value="CDF/SLC30A"/>
</dbReference>
<feature type="transmembrane region" description="Helical" evidence="8">
    <location>
        <begin position="90"/>
        <end position="111"/>
    </location>
</feature>
<dbReference type="Proteomes" id="UP000288623">
    <property type="component" value="Unassembled WGS sequence"/>
</dbReference>
<dbReference type="OrthoDB" id="9809646at2"/>
<evidence type="ECO:0000256" key="5">
    <source>
        <dbReference type="ARBA" id="ARBA00022989"/>
    </source>
</evidence>
<dbReference type="PANTHER" id="PTHR11562:SF17">
    <property type="entry name" value="RE54080P-RELATED"/>
    <property type="match status" value="1"/>
</dbReference>
<keyword evidence="7 8" id="KW-0472">Membrane</keyword>
<evidence type="ECO:0000256" key="8">
    <source>
        <dbReference type="SAM" id="Phobius"/>
    </source>
</evidence>
<organism evidence="11 12">
    <name type="scientific">Candidatus Kurthia intestinigallinarum</name>
    <dbReference type="NCBI Taxonomy" id="1562256"/>
    <lineage>
        <taxon>Bacteria</taxon>
        <taxon>Bacillati</taxon>
        <taxon>Bacillota</taxon>
        <taxon>Bacilli</taxon>
        <taxon>Bacillales</taxon>
        <taxon>Caryophanaceae</taxon>
        <taxon>Kurthia</taxon>
    </lineage>
</organism>
<keyword evidence="4 8" id="KW-0812">Transmembrane</keyword>
<dbReference type="AlphaFoldDB" id="A0A433RXC6"/>
<evidence type="ECO:0000259" key="9">
    <source>
        <dbReference type="Pfam" id="PF01545"/>
    </source>
</evidence>
<dbReference type="SUPFAM" id="SSF161111">
    <property type="entry name" value="Cation efflux protein transmembrane domain-like"/>
    <property type="match status" value="1"/>
</dbReference>
<reference evidence="11 12" key="1">
    <citation type="submission" date="2014-11" db="EMBL/GenBank/DDBJ databases">
        <title>Genome sequence and analysis of novel Kurthia sp.</title>
        <authorList>
            <person name="Lawson J.N."/>
            <person name="Gonzalez J.E."/>
            <person name="Rinauldi L."/>
            <person name="Xuan Z."/>
            <person name="Firman A."/>
            <person name="Shaddox L."/>
            <person name="Trudeau A."/>
            <person name="Shah S."/>
            <person name="Reiman D."/>
        </authorList>
    </citation>
    <scope>NUCLEOTIDE SEQUENCE [LARGE SCALE GENOMIC DNA]</scope>
    <source>
        <strain evidence="11 12">3B1D</strain>
    </source>
</reference>
<evidence type="ECO:0000256" key="7">
    <source>
        <dbReference type="ARBA" id="ARBA00023136"/>
    </source>
</evidence>
<dbReference type="Pfam" id="PF16916">
    <property type="entry name" value="ZT_dimer"/>
    <property type="match status" value="1"/>
</dbReference>
<dbReference type="GO" id="GO:0005886">
    <property type="term" value="C:plasma membrane"/>
    <property type="evidence" value="ECO:0007669"/>
    <property type="project" value="TreeGrafter"/>
</dbReference>
<dbReference type="EMBL" id="JTFC01000009">
    <property type="protein sequence ID" value="RUS57917.1"/>
    <property type="molecule type" value="Genomic_DNA"/>
</dbReference>
<evidence type="ECO:0000256" key="1">
    <source>
        <dbReference type="ARBA" id="ARBA00004141"/>
    </source>
</evidence>
<evidence type="ECO:0000256" key="3">
    <source>
        <dbReference type="ARBA" id="ARBA00022448"/>
    </source>
</evidence>
<feature type="domain" description="Cation efflux protein transmembrane" evidence="9">
    <location>
        <begin position="25"/>
        <end position="218"/>
    </location>
</feature>
<accession>A0A433RXC6</accession>
<keyword evidence="5 8" id="KW-1133">Transmembrane helix</keyword>
<dbReference type="Gene3D" id="1.20.1510.10">
    <property type="entry name" value="Cation efflux protein transmembrane domain"/>
    <property type="match status" value="1"/>
</dbReference>
<keyword evidence="3" id="KW-0813">Transport</keyword>
<feature type="transmembrane region" description="Helical" evidence="8">
    <location>
        <begin position="123"/>
        <end position="147"/>
    </location>
</feature>
<gene>
    <name evidence="11" type="ORF">QI30_03110</name>
</gene>
<proteinExistence type="inferred from homology"/>
<dbReference type="SUPFAM" id="SSF160240">
    <property type="entry name" value="Cation efflux protein cytoplasmic domain-like"/>
    <property type="match status" value="1"/>
</dbReference>
<comment type="subcellular location">
    <subcellularLocation>
        <location evidence="1">Membrane</location>
        <topology evidence="1">Multi-pass membrane protein</topology>
    </subcellularLocation>
</comment>
<dbReference type="PANTHER" id="PTHR11562">
    <property type="entry name" value="CATION EFFLUX PROTEIN/ ZINC TRANSPORTER"/>
    <property type="match status" value="1"/>
</dbReference>
<comment type="similarity">
    <text evidence="2">Belongs to the cation diffusion facilitator (CDF) transporter (TC 2.A.4) family. SLC30A subfamily.</text>
</comment>
<dbReference type="Gene3D" id="3.30.70.1350">
    <property type="entry name" value="Cation efflux protein, cytoplasmic domain"/>
    <property type="match status" value="1"/>
</dbReference>
<evidence type="ECO:0000313" key="11">
    <source>
        <dbReference type="EMBL" id="RUS57917.1"/>
    </source>
</evidence>
<evidence type="ECO:0000256" key="6">
    <source>
        <dbReference type="ARBA" id="ARBA00023065"/>
    </source>
</evidence>
<feature type="transmembrane region" description="Helical" evidence="8">
    <location>
        <begin position="58"/>
        <end position="78"/>
    </location>
</feature>
<evidence type="ECO:0000256" key="4">
    <source>
        <dbReference type="ARBA" id="ARBA00022692"/>
    </source>
</evidence>
<feature type="domain" description="Cation efflux protein cytoplasmic" evidence="10">
    <location>
        <begin position="223"/>
        <end position="298"/>
    </location>
</feature>
<dbReference type="RefSeq" id="WP_126989497.1">
    <property type="nucleotide sequence ID" value="NZ_JTFC01000009.1"/>
</dbReference>
<dbReference type="InterPro" id="IPR027470">
    <property type="entry name" value="Cation_efflux_CTD"/>
</dbReference>
<feature type="transmembrane region" description="Helical" evidence="8">
    <location>
        <begin position="168"/>
        <end position="187"/>
    </location>
</feature>
<name>A0A433RXC6_9BACL</name>
<evidence type="ECO:0000313" key="12">
    <source>
        <dbReference type="Proteomes" id="UP000288623"/>
    </source>
</evidence>
<evidence type="ECO:0000256" key="2">
    <source>
        <dbReference type="ARBA" id="ARBA00008873"/>
    </source>
</evidence>
<keyword evidence="12" id="KW-1185">Reference proteome</keyword>
<evidence type="ECO:0000259" key="10">
    <source>
        <dbReference type="Pfam" id="PF16916"/>
    </source>
</evidence>
<dbReference type="GO" id="GO:0005385">
    <property type="term" value="F:zinc ion transmembrane transporter activity"/>
    <property type="evidence" value="ECO:0007669"/>
    <property type="project" value="TreeGrafter"/>
</dbReference>
<dbReference type="InterPro" id="IPR058533">
    <property type="entry name" value="Cation_efflux_TM"/>
</dbReference>
<dbReference type="InterPro" id="IPR002524">
    <property type="entry name" value="Cation_efflux"/>
</dbReference>
<feature type="transmembrane region" description="Helical" evidence="8">
    <location>
        <begin position="25"/>
        <end position="46"/>
    </location>
</feature>
<sequence length="323" mass="35215">MGHSHDHGHGGHGHDHTHGANKKTLLIAFIIITAYMVVEVIGGFMTNSLALLSDAGHMLSDSIALGVGVAAFAMAEKVANTTKTFGYKRFEILAAVFNGVTLIAIAIFIFFEAIQRFMQPAEIATTGMLIVAIIGLLVNILVAFILLRGGDTHDNLNMRAALAHVISDMLGSFGAIIAALLIMAFGWSWADPLASIIVAVLVLRSGLAVTKDSVHVLMEGTPTNVVFDDIVKTIEETPAIKRLHDLHIWTITSGTNALSCHIVVDDNLTIRETQKVLDDLEHKLQHKNITHITVQFESSESTHHNELICDLNEEHHHDHDHVH</sequence>
<dbReference type="Pfam" id="PF01545">
    <property type="entry name" value="Cation_efflux"/>
    <property type="match status" value="1"/>
</dbReference>
<dbReference type="InterPro" id="IPR036837">
    <property type="entry name" value="Cation_efflux_CTD_sf"/>
</dbReference>
<comment type="caution">
    <text evidence="11">The sequence shown here is derived from an EMBL/GenBank/DDBJ whole genome shotgun (WGS) entry which is preliminary data.</text>
</comment>
<dbReference type="NCBIfam" id="TIGR01297">
    <property type="entry name" value="CDF"/>
    <property type="match status" value="1"/>
</dbReference>
<dbReference type="InterPro" id="IPR027469">
    <property type="entry name" value="Cation_efflux_TMD_sf"/>
</dbReference>
<protein>
    <submittedName>
        <fullName evidence="11">Cation transporter</fullName>
    </submittedName>
</protein>